<organism evidence="2 3">
    <name type="scientific">Phytophthora infestans</name>
    <name type="common">Potato late blight agent</name>
    <name type="synonym">Botrytis infestans</name>
    <dbReference type="NCBI Taxonomy" id="4787"/>
    <lineage>
        <taxon>Eukaryota</taxon>
        <taxon>Sar</taxon>
        <taxon>Stramenopiles</taxon>
        <taxon>Oomycota</taxon>
        <taxon>Peronosporomycetes</taxon>
        <taxon>Peronosporales</taxon>
        <taxon>Peronosporaceae</taxon>
        <taxon>Phytophthora</taxon>
    </lineage>
</organism>
<dbReference type="AlphaFoldDB" id="A0A8S9TWF1"/>
<proteinExistence type="predicted"/>
<reference evidence="2" key="1">
    <citation type="submission" date="2020-03" db="EMBL/GenBank/DDBJ databases">
        <title>Hybrid Assembly of Korean Phytophthora infestans isolates.</title>
        <authorList>
            <person name="Prokchorchik M."/>
            <person name="Lee Y."/>
            <person name="Seo J."/>
            <person name="Cho J.-H."/>
            <person name="Park Y.-E."/>
            <person name="Jang D.-C."/>
            <person name="Im J.-S."/>
            <person name="Choi J.-G."/>
            <person name="Park H.-J."/>
            <person name="Lee G.-B."/>
            <person name="Lee Y.-G."/>
            <person name="Hong S.-Y."/>
            <person name="Cho K."/>
            <person name="Sohn K.H."/>
        </authorList>
    </citation>
    <scope>NUCLEOTIDE SEQUENCE</scope>
    <source>
        <strain evidence="2">KR_2_A2</strain>
    </source>
</reference>
<comment type="caution">
    <text evidence="2">The sequence shown here is derived from an EMBL/GenBank/DDBJ whole genome shotgun (WGS) entry which is preliminary data.</text>
</comment>
<protein>
    <submittedName>
        <fullName evidence="2">Uncharacterized protein</fullName>
    </submittedName>
</protein>
<evidence type="ECO:0000313" key="3">
    <source>
        <dbReference type="Proteomes" id="UP000704712"/>
    </source>
</evidence>
<gene>
    <name evidence="2" type="ORF">GN958_ATG19919</name>
</gene>
<evidence type="ECO:0000313" key="2">
    <source>
        <dbReference type="EMBL" id="KAF4130914.1"/>
    </source>
</evidence>
<accession>A0A8S9TWF1</accession>
<sequence length="121" mass="12814">MFGPHSGLNGTAIADSERHLTTVCAPTAVESDSEDEDQGSYGVGHDYVIVTTVEGSSNRRSVFSPAKATPSKKSKKDSVLSTLASSMSTLVDHIVVKPSGQERTEATSVQTDFASMHEDIL</sequence>
<evidence type="ECO:0000256" key="1">
    <source>
        <dbReference type="SAM" id="MobiDB-lite"/>
    </source>
</evidence>
<feature type="region of interest" description="Disordered" evidence="1">
    <location>
        <begin position="95"/>
        <end position="121"/>
    </location>
</feature>
<dbReference type="Proteomes" id="UP000704712">
    <property type="component" value="Unassembled WGS sequence"/>
</dbReference>
<name>A0A8S9TWF1_PHYIN</name>
<feature type="region of interest" description="Disordered" evidence="1">
    <location>
        <begin position="56"/>
        <end position="79"/>
    </location>
</feature>
<dbReference type="EMBL" id="JAACNO010002776">
    <property type="protein sequence ID" value="KAF4130914.1"/>
    <property type="molecule type" value="Genomic_DNA"/>
</dbReference>